<feature type="domain" description="SLH" evidence="4">
    <location>
        <begin position="1665"/>
        <end position="1728"/>
    </location>
</feature>
<dbReference type="Gene3D" id="2.60.120.200">
    <property type="match status" value="1"/>
</dbReference>
<feature type="compositionally biased region" description="Low complexity" evidence="1">
    <location>
        <begin position="1395"/>
        <end position="1412"/>
    </location>
</feature>
<organism evidence="5 6">
    <name type="scientific">Paenibacillus planticolens</name>
    <dbReference type="NCBI Taxonomy" id="2654976"/>
    <lineage>
        <taxon>Bacteria</taxon>
        <taxon>Bacillati</taxon>
        <taxon>Bacillota</taxon>
        <taxon>Bacilli</taxon>
        <taxon>Bacillales</taxon>
        <taxon>Paenibacillaceae</taxon>
        <taxon>Paenibacillus</taxon>
    </lineage>
</organism>
<dbReference type="EMBL" id="WHNZ01000086">
    <property type="protein sequence ID" value="NOV04712.1"/>
    <property type="molecule type" value="Genomic_DNA"/>
</dbReference>
<dbReference type="Pfam" id="PF13290">
    <property type="entry name" value="CHB_HEX_C_1"/>
    <property type="match status" value="1"/>
</dbReference>
<feature type="domain" description="F5/8 type C" evidence="3">
    <location>
        <begin position="847"/>
        <end position="1013"/>
    </location>
</feature>
<feature type="region of interest" description="Disordered" evidence="1">
    <location>
        <begin position="1373"/>
        <end position="1419"/>
    </location>
</feature>
<evidence type="ECO:0000256" key="2">
    <source>
        <dbReference type="SAM" id="SignalP"/>
    </source>
</evidence>
<dbReference type="InterPro" id="IPR008979">
    <property type="entry name" value="Galactose-bd-like_sf"/>
</dbReference>
<sequence length="1784" mass="191268">MLNTKKFVSALMACTIACSVVYSSGAGFIPVAVAAVTVEKPVPSVPAGRYEQSINVALSSTAGADIYYTLDGTLPDETSFKFDGTPIILTESTNLSVIAVKDGVWSTAGTYGYIIKTAEKPLLKFAAMGDVHVSHGTAEEDDRNRAIWASNFDVLGSVLPDPDAIVFAGDMINDNDFTTGANHTFVYDILKKQMDRKGWSDMQMQIAIGNHDAYVSDVQKGYPAEWFTSQSNGYYEKTIKGYSFFFVNANNYNGDTTQRNWLKGRLAEITADPANRNKPIFLTLHHPVANTVMDGQQASNPNLNTDLKDFPQVVVLSGHSHLNINDQRSIYQKDFSVINVGSMSYIEAEGGYSVVTKEEGLKAEDLFAVTQSPVIEVYQDRIEIERIEYNGDPGNIRPFGKWGAGFKAPPYNSAGALAGKKWVIKLTGNTNEEIKSNFTYTPSNRNKVAPKFPANPDMKVQMGADNVPVLSFNQAKDDDAMHHYEINLYDQRTAQLAKTYKVLSDFYFSPIPNKMNIPMKDLNLAKSYVISVKATDATGNVSTPVEMFYASQVVPPAPTPIDPATMWNQLVSDMKFDGNLNEDASGATGKATQAGSVSFVTGKSGQAVSIAAGNSNYVDLGDRLDLKFGNGDFTISFWHKGDLKGDQTVLSNKNWNSGKNPGWYIGPAVSNSMTLNMADGTNRMDYSPQNVGQDWHYFTISVDRTNKTASTYVDGILGASKDISTLGTSSMDTPYHIILGADGNKGNGGATVTLDDLKIWKRVLSATEAKALSDSYQSANLYNFSQLTSKIQEAEQFTAYVAGKAGISIPAQMQNDLTTRIAAAKALTSGSDAAVIDQAYLDLLWVLQTAQSNLIYTFIPKTDFSIDSFSSEDLEGSYASNILDGSETTIWHSRWEAPAAPFPHWVIIDMKSSYKLSGIQRKSRLNQIKLEFPKTFELYVSDSKADLNDPTFLGNTANKVTGTFNKTWTGTVYKDFVTLDKTVQGRYVKFVVTGTYDPVATYTSMSEIDFTGQKISNGDATLTDLKVNGVTLSGFAPDKLNYALSVPYGTTATSVTYAAADPAATIVVSGGENLIVGANPVTVTVTAQDGTVNVYAIAVTRQPQPLSSNANLIDLRVNGATLSSFAPDKLNYSVDVPYDITAASATYEKADSAATVAVNGGENLIIGDNTITVKVTAQDGTVKTYTIVVTRHAQPLSSDSSLIDLQVGGTAVSGFAPDKFDYALSVPYGITVTSVTYTKANSAATVAVIGSENLIVGDNPVTVTVTAQDGTSKSTYTIVVTRQPQMASSNTNLLDLKVNGKTLSEFAPDKLNYAMSVPYGTTVTSVTYTKADPAATVIVSGGGNLIVGDNTVTVKVTAQDGTFKTYAITIKRLSNPGTDSDPGSDPGPGSGSGSGSSTSSTSSTSSGPSTTPDKPKLPEDAATIKDEDIKQSSASVSVGLPEGKNRLIIGMEQAEKLDGRSLQVQAQNVKLIVPGDLLKSASSLLPAPSDKAEVTVKIEPVAAAQAERTLQEASRKDNGIYKLGGQMVDLSIFATDADGKQFALDKLEKPVTMTFPIPVGMDPKLVGIYEIKEDGSLAYLGGKCVNGNTAIEVGTDRLSQYAVLSLEKTYNDVTNQHWAYSTIRELSAQHIVNGATEATFAPGKDISRAEFAALLARTLGLASAEASPFGDVTGNDWYAKEVAAAYKAGIISGNSQQAFEPNRSITREEMAVMLVRAYEHRTGSILEPSSAASSDASEISDWALPYVNSALKAKLLTGRQEGLFVPDEHTTRAEAAQAIYNLMN</sequence>
<feature type="signal peptide" evidence="2">
    <location>
        <begin position="1"/>
        <end position="34"/>
    </location>
</feature>
<dbReference type="PROSITE" id="PS51272">
    <property type="entry name" value="SLH"/>
    <property type="match status" value="3"/>
</dbReference>
<dbReference type="PANTHER" id="PTHR43308:SF5">
    <property type="entry name" value="S-LAYER PROTEIN _ PEPTIDOGLYCAN ENDO-BETA-N-ACETYLGLUCOSAMINIDASE"/>
    <property type="match status" value="1"/>
</dbReference>
<dbReference type="RefSeq" id="WP_171687518.1">
    <property type="nucleotide sequence ID" value="NZ_WHNZ01000086.1"/>
</dbReference>
<feature type="chain" id="PRO_5047465626" evidence="2">
    <location>
        <begin position="35"/>
        <end position="1784"/>
    </location>
</feature>
<feature type="domain" description="SLH" evidence="4">
    <location>
        <begin position="1730"/>
        <end position="1784"/>
    </location>
</feature>
<dbReference type="InterPro" id="IPR025883">
    <property type="entry name" value="Cadherin-like_domain"/>
</dbReference>
<dbReference type="PROSITE" id="PS50022">
    <property type="entry name" value="FA58C_3"/>
    <property type="match status" value="1"/>
</dbReference>
<dbReference type="Gene3D" id="3.60.21.10">
    <property type="match status" value="1"/>
</dbReference>
<evidence type="ECO:0000256" key="1">
    <source>
        <dbReference type="SAM" id="MobiDB-lite"/>
    </source>
</evidence>
<feature type="domain" description="SLH" evidence="4">
    <location>
        <begin position="1606"/>
        <end position="1664"/>
    </location>
</feature>
<evidence type="ECO:0000259" key="4">
    <source>
        <dbReference type="PROSITE" id="PS51272"/>
    </source>
</evidence>
<gene>
    <name evidence="5" type="ORF">GC097_32605</name>
</gene>
<dbReference type="InterPro" id="IPR029052">
    <property type="entry name" value="Metallo-depent_PP-like"/>
</dbReference>
<dbReference type="Pfam" id="PF00395">
    <property type="entry name" value="SLH"/>
    <property type="match status" value="3"/>
</dbReference>
<reference evidence="5 6" key="1">
    <citation type="submission" date="2019-10" db="EMBL/GenBank/DDBJ databases">
        <title>Description of Paenibacillus pedi sp. nov.</title>
        <authorList>
            <person name="Carlier A."/>
            <person name="Qi S."/>
        </authorList>
    </citation>
    <scope>NUCLEOTIDE SEQUENCE [LARGE SCALE GENOMIC DNA]</scope>
    <source>
        <strain evidence="5 6">LMG 31457</strain>
    </source>
</reference>
<proteinExistence type="predicted"/>
<dbReference type="InterPro" id="IPR004843">
    <property type="entry name" value="Calcineurin-like_PHP"/>
</dbReference>
<keyword evidence="2" id="KW-0732">Signal</keyword>
<evidence type="ECO:0000313" key="6">
    <source>
        <dbReference type="Proteomes" id="UP000618579"/>
    </source>
</evidence>
<dbReference type="SUPFAM" id="SSF49899">
    <property type="entry name" value="Concanavalin A-like lectins/glucanases"/>
    <property type="match status" value="1"/>
</dbReference>
<name>A0ABX1ZXP0_9BACL</name>
<dbReference type="Proteomes" id="UP000618579">
    <property type="component" value="Unassembled WGS sequence"/>
</dbReference>
<dbReference type="PANTHER" id="PTHR43308">
    <property type="entry name" value="OUTER MEMBRANE PROTEIN ALPHA-RELATED"/>
    <property type="match status" value="1"/>
</dbReference>
<dbReference type="SUPFAM" id="SSF49785">
    <property type="entry name" value="Galactose-binding domain-like"/>
    <property type="match status" value="1"/>
</dbReference>
<dbReference type="InterPro" id="IPR013320">
    <property type="entry name" value="ConA-like_dom_sf"/>
</dbReference>
<dbReference type="Gene3D" id="2.60.120.260">
    <property type="entry name" value="Galactose-binding domain-like"/>
    <property type="match status" value="1"/>
</dbReference>
<dbReference type="Pfam" id="PF13385">
    <property type="entry name" value="Laminin_G_3"/>
    <property type="match status" value="1"/>
</dbReference>
<evidence type="ECO:0000313" key="5">
    <source>
        <dbReference type="EMBL" id="NOV04712.1"/>
    </source>
</evidence>
<dbReference type="SUPFAM" id="SSF56300">
    <property type="entry name" value="Metallo-dependent phosphatases"/>
    <property type="match status" value="1"/>
</dbReference>
<dbReference type="InterPro" id="IPR001119">
    <property type="entry name" value="SLH_dom"/>
</dbReference>
<dbReference type="InterPro" id="IPR051465">
    <property type="entry name" value="Cell_Envelope_Struct_Comp"/>
</dbReference>
<evidence type="ECO:0000259" key="3">
    <source>
        <dbReference type="PROSITE" id="PS50022"/>
    </source>
</evidence>
<comment type="caution">
    <text evidence="5">The sequence shown here is derived from an EMBL/GenBank/DDBJ whole genome shotgun (WGS) entry which is preliminary data.</text>
</comment>
<dbReference type="InterPro" id="IPR000421">
    <property type="entry name" value="FA58C"/>
</dbReference>
<dbReference type="Pfam" id="PF12733">
    <property type="entry name" value="Cadherin-like"/>
    <property type="match status" value="4"/>
</dbReference>
<protein>
    <submittedName>
        <fullName evidence="5">Uncharacterized protein</fullName>
    </submittedName>
</protein>
<dbReference type="Pfam" id="PF00754">
    <property type="entry name" value="F5_F8_type_C"/>
    <property type="match status" value="1"/>
</dbReference>
<dbReference type="InterPro" id="IPR059177">
    <property type="entry name" value="GH29D-like_dom"/>
</dbReference>
<dbReference type="Pfam" id="PF00149">
    <property type="entry name" value="Metallophos"/>
    <property type="match status" value="1"/>
</dbReference>
<keyword evidence="6" id="KW-1185">Reference proteome</keyword>
<accession>A0ABX1ZXP0</accession>